<dbReference type="Proteomes" id="UP000005808">
    <property type="component" value="Unassembled WGS sequence"/>
</dbReference>
<comment type="cofactor">
    <cofactor evidence="1">
        <name>thiamine diphosphate</name>
        <dbReference type="ChEBI" id="CHEBI:58937"/>
    </cofactor>
</comment>
<dbReference type="InterPro" id="IPR044855">
    <property type="entry name" value="CoA-Trfase_III_dom3_sf"/>
</dbReference>
<dbReference type="Pfam" id="PF02515">
    <property type="entry name" value="CoA_transf_3"/>
    <property type="match status" value="1"/>
</dbReference>
<feature type="binding site" evidence="3">
    <location>
        <position position="535"/>
    </location>
    <ligand>
        <name>CoA</name>
        <dbReference type="ChEBI" id="CHEBI:57287"/>
    </ligand>
</feature>
<dbReference type="InterPro" id="IPR012000">
    <property type="entry name" value="Thiamin_PyroP_enz_cen_dom"/>
</dbReference>
<dbReference type="Gene3D" id="3.40.50.970">
    <property type="match status" value="2"/>
</dbReference>
<dbReference type="FunFam" id="3.40.50.970:FF:000007">
    <property type="entry name" value="Acetolactate synthase"/>
    <property type="match status" value="1"/>
</dbReference>
<dbReference type="NCBIfam" id="NF003809">
    <property type="entry name" value="PRK05398.1"/>
    <property type="match status" value="1"/>
</dbReference>
<feature type="domain" description="Thiamine pyrophosphate enzyme central" evidence="4">
    <location>
        <begin position="219"/>
        <end position="345"/>
    </location>
</feature>
<dbReference type="GO" id="GO:0050660">
    <property type="term" value="F:flavin adenine dinucleotide binding"/>
    <property type="evidence" value="ECO:0007669"/>
    <property type="project" value="TreeGrafter"/>
</dbReference>
<evidence type="ECO:0000259" key="4">
    <source>
        <dbReference type="Pfam" id="PF00205"/>
    </source>
</evidence>
<dbReference type="InterPro" id="IPR029061">
    <property type="entry name" value="THDP-binding"/>
</dbReference>
<dbReference type="SUPFAM" id="SSF52467">
    <property type="entry name" value="DHS-like NAD/FAD-binding domain"/>
    <property type="match status" value="1"/>
</dbReference>
<feature type="binding site" evidence="3">
    <location>
        <begin position="674"/>
        <end position="676"/>
    </location>
    <ligand>
        <name>substrate</name>
    </ligand>
</feature>
<dbReference type="Gene3D" id="3.30.1540.10">
    <property type="entry name" value="formyl-coa transferase, domain 3"/>
    <property type="match status" value="1"/>
</dbReference>
<dbReference type="SUPFAM" id="SSF52518">
    <property type="entry name" value="Thiamin diphosphate-binding fold (THDP-binding)"/>
    <property type="match status" value="2"/>
</dbReference>
<gene>
    <name evidence="3" type="primary">frc</name>
    <name evidence="6" type="ORF">OR16_01775</name>
</gene>
<accession>H1RYM1</accession>
<dbReference type="GO" id="GO:0033608">
    <property type="term" value="F:formyl-CoA transferase activity"/>
    <property type="evidence" value="ECO:0007669"/>
    <property type="project" value="UniProtKB-EC"/>
</dbReference>
<sequence>MSAVAPTRPESTTAEDTLKQKTRDAGVISGGHLVARALKNEGVDTIFTLCGGHIIDIYDGCVDEGIRIIDVRHEQVAAHAADGYARQTGKLGCVVTTAGPGCTNAVTGVATAFRSESPIIHIGGQGALSQHKMGSLQDLPHVDMMSPITKFAATIPSTERVADMIAMAARECFNGAPGPSYLEIPRDVLDREVDVARAVIPRPGHYRASTKSIGDPKDIERLADILVNAERPAILYGQQVWTARGHEEAVALLKGLDIPGYFNGASRGLLPPGDPHHFDRTRTQAFANADVLIIVGTPFDFRMGYGKRISKELTLVQIDMDYRTVGKNREIDLGLVGDPGAILGAVLQAASGRIKHDKRQARQKWMGQLTEAEAVAAEKLMPLLRSENTPIHPYRVAYELNEFLADNTVYIGDGGDVVTISAQAVRPRRPGQWMDPGALGSLGVGTGFAIAAGLANPNKEIADVIKVELPGRGDITRSQLRDVPNADSLYFTMLNSNKRSLTLNMKTPEGKALLEDLVQRCDVLVENFGPGVLDRAGFDWDRLQTLNPRLIYASIKGFGPGPFADCKAYENVAQCMGGSASTTGTADGAPTVTGAQIGDSGTGIHCVVGILAALLQREHSGRGQRVEVAMQDAVLNLCRVKLRDQQRLAAGPMREYPNQEFDDFVPRAGNASGGGQPGAALRCAPGGANDYVYVIVQPQGWEPLMRLCGREELITHPQFASPEARLKCLEECFSIIEKWTRTRTKFEVMDALNEVDVPCGPILSMKDLIEDKSLYERGYLVELDHPERGQYVQLGCPITLSASPVEVERSPLLGEHTGEILDWLGRTPSQIEALRAAGAV</sequence>
<dbReference type="InterPro" id="IPR003673">
    <property type="entry name" value="CoA-Trfase_fam_III"/>
</dbReference>
<comment type="similarity">
    <text evidence="3">Belongs to the CoA-transferase III family. Frc subfamily.</text>
</comment>
<dbReference type="AlphaFoldDB" id="H1RYM1"/>
<keyword evidence="3" id="KW-0808">Transferase</keyword>
<dbReference type="PANTHER" id="PTHR18968:SF166">
    <property type="entry name" value="2-HYDROXYACYL-COA LYASE 2"/>
    <property type="match status" value="1"/>
</dbReference>
<comment type="similarity">
    <text evidence="2">Belongs to the TPP enzyme family.</text>
</comment>
<comment type="caution">
    <text evidence="6">The sequence shown here is derived from an EMBL/GenBank/DDBJ whole genome shotgun (WGS) entry which is preliminary data.</text>
</comment>
<dbReference type="PATRIC" id="fig|1127483.3.peg.366"/>
<feature type="active site" description="Nucleophile" evidence="3">
    <location>
        <position position="599"/>
    </location>
</feature>
<reference evidence="6 7" key="1">
    <citation type="journal article" date="2012" name="J. Bacteriol.">
        <title>De Novo Genome Project of Cupriavidus basilensis OR16.</title>
        <authorList>
            <person name="Cserhati M."/>
            <person name="Kriszt B."/>
            <person name="Szoboszlay S."/>
            <person name="Toth A."/>
            <person name="Szabo I."/>
            <person name="Tancsics A."/>
            <person name="Nagy I."/>
            <person name="Horvath B."/>
            <person name="Nagy I."/>
            <person name="Kukolya J."/>
        </authorList>
    </citation>
    <scope>NUCLEOTIDE SEQUENCE [LARGE SCALE GENOMIC DNA]</scope>
    <source>
        <strain evidence="6 7">OR16</strain>
    </source>
</reference>
<dbReference type="OrthoDB" id="2254214at2"/>
<dbReference type="UniPathway" id="UPA00540">
    <property type="reaction ID" value="UER00598"/>
</dbReference>
<dbReference type="GO" id="GO:0009097">
    <property type="term" value="P:isoleucine biosynthetic process"/>
    <property type="evidence" value="ECO:0007669"/>
    <property type="project" value="TreeGrafter"/>
</dbReference>
<dbReference type="InterPro" id="IPR012001">
    <property type="entry name" value="Thiamin_PyroP_enz_TPP-bd_dom"/>
</dbReference>
<dbReference type="InterPro" id="IPR045229">
    <property type="entry name" value="TPP_enz"/>
</dbReference>
<comment type="caution">
    <text evidence="3">Lacks conserved residue(s) required for the propagation of feature annotation.</text>
</comment>
<dbReference type="PANTHER" id="PTHR18968">
    <property type="entry name" value="THIAMINE PYROPHOSPHATE ENZYMES"/>
    <property type="match status" value="1"/>
</dbReference>
<comment type="function">
    <text evidence="3">Involved in the catabolism of oxalate and in the adapatation to low pH via the induction of the oxalate-dependent acid tolerance response (ATR). Catalyzes the transfer of the CoA moiety from formyl-CoA to oxalate.</text>
</comment>
<dbReference type="GO" id="GO:0000287">
    <property type="term" value="F:magnesium ion binding"/>
    <property type="evidence" value="ECO:0007669"/>
    <property type="project" value="InterPro"/>
</dbReference>
<dbReference type="Gene3D" id="3.40.50.1220">
    <property type="entry name" value="TPP-binding domain"/>
    <property type="match status" value="1"/>
</dbReference>
<evidence type="ECO:0000256" key="2">
    <source>
        <dbReference type="ARBA" id="ARBA00007812"/>
    </source>
</evidence>
<feature type="binding site" evidence="3">
    <location>
        <begin position="503"/>
        <end position="506"/>
    </location>
    <ligand>
        <name>CoA</name>
        <dbReference type="ChEBI" id="CHEBI:57287"/>
    </ligand>
</feature>
<protein>
    <recommendedName>
        <fullName evidence="3">Formyl-CoA:oxalate CoA-transferase</fullName>
        <shortName evidence="3">FCOCT</shortName>
        <ecNumber evidence="3">2.8.3.16</ecNumber>
    </recommendedName>
    <alternativeName>
        <fullName evidence="3">Formyl-coenzyme A transferase</fullName>
        <shortName evidence="3">Formyl-CoA transferase</shortName>
    </alternativeName>
</protein>
<proteinExistence type="inferred from homology"/>
<dbReference type="GO" id="GO:0033611">
    <property type="term" value="P:oxalate catabolic process"/>
    <property type="evidence" value="ECO:0007669"/>
    <property type="project" value="UniProtKB-UniRule"/>
</dbReference>
<comment type="pathway">
    <text evidence="3">Metabolic intermediate degradation; oxalate degradation; CO(2) and formate from oxalate: step 1/2.</text>
</comment>
<dbReference type="CDD" id="cd07035">
    <property type="entry name" value="TPP_PYR_POX_like"/>
    <property type="match status" value="1"/>
</dbReference>
<dbReference type="GO" id="GO:0005948">
    <property type="term" value="C:acetolactate synthase complex"/>
    <property type="evidence" value="ECO:0007669"/>
    <property type="project" value="TreeGrafter"/>
</dbReference>
<dbReference type="NCBIfam" id="TIGR03253">
    <property type="entry name" value="oxalate_frc"/>
    <property type="match status" value="1"/>
</dbReference>
<dbReference type="HAMAP" id="MF_00742">
    <property type="entry name" value="Formyl_CoA_transfer"/>
    <property type="match status" value="1"/>
</dbReference>
<dbReference type="GO" id="GO:0030976">
    <property type="term" value="F:thiamine pyrophosphate binding"/>
    <property type="evidence" value="ECO:0007669"/>
    <property type="project" value="InterPro"/>
</dbReference>
<dbReference type="GO" id="GO:0009099">
    <property type="term" value="P:L-valine biosynthetic process"/>
    <property type="evidence" value="ECO:0007669"/>
    <property type="project" value="TreeGrafter"/>
</dbReference>
<evidence type="ECO:0000313" key="6">
    <source>
        <dbReference type="EMBL" id="EHP44712.1"/>
    </source>
</evidence>
<feature type="domain" description="Thiamine pyrophosphate enzyme N-terminal TPP-binding" evidence="5">
    <location>
        <begin position="29"/>
        <end position="138"/>
    </location>
</feature>
<dbReference type="Pfam" id="PF00205">
    <property type="entry name" value="TPP_enzyme_M"/>
    <property type="match status" value="1"/>
</dbReference>
<organism evidence="6 7">
    <name type="scientific">Cupriavidus basilensis OR16</name>
    <dbReference type="NCBI Taxonomy" id="1127483"/>
    <lineage>
        <taxon>Bacteria</taxon>
        <taxon>Pseudomonadati</taxon>
        <taxon>Pseudomonadota</taxon>
        <taxon>Betaproteobacteria</taxon>
        <taxon>Burkholderiales</taxon>
        <taxon>Burkholderiaceae</taxon>
        <taxon>Cupriavidus</taxon>
    </lineage>
</organism>
<evidence type="ECO:0000256" key="3">
    <source>
        <dbReference type="HAMAP-Rule" id="MF_00742"/>
    </source>
</evidence>
<dbReference type="InterPro" id="IPR017659">
    <property type="entry name" value="Formyl_CoA_transfer"/>
</dbReference>
<evidence type="ECO:0000256" key="1">
    <source>
        <dbReference type="ARBA" id="ARBA00001964"/>
    </source>
</evidence>
<dbReference type="InterPro" id="IPR029035">
    <property type="entry name" value="DHS-like_NAD/FAD-binding_dom"/>
</dbReference>
<dbReference type="Gene3D" id="3.40.50.10540">
    <property type="entry name" value="Crotonobetainyl-coa:carnitine coa-transferase, domain 1"/>
    <property type="match status" value="1"/>
</dbReference>
<dbReference type="EC" id="2.8.3.16" evidence="3"/>
<evidence type="ECO:0000259" key="5">
    <source>
        <dbReference type="Pfam" id="PF02776"/>
    </source>
</evidence>
<evidence type="ECO:0000313" key="7">
    <source>
        <dbReference type="Proteomes" id="UP000005808"/>
    </source>
</evidence>
<dbReference type="SUPFAM" id="SSF89796">
    <property type="entry name" value="CoA-transferase family III (CaiB/BaiF)"/>
    <property type="match status" value="1"/>
</dbReference>
<feature type="binding site" evidence="3">
    <location>
        <begin position="527"/>
        <end position="529"/>
    </location>
    <ligand>
        <name>CoA</name>
        <dbReference type="ChEBI" id="CHEBI:57287"/>
    </ligand>
</feature>
<name>H1RYM1_9BURK</name>
<dbReference type="InterPro" id="IPR023606">
    <property type="entry name" value="CoA-Trfase_III_dom_1_sf"/>
</dbReference>
<dbReference type="EMBL" id="AHJE01000003">
    <property type="protein sequence ID" value="EHP44712.1"/>
    <property type="molecule type" value="Genomic_DNA"/>
</dbReference>
<comment type="catalytic activity">
    <reaction evidence="3">
        <text>formyl-CoA + oxalate = oxalyl-CoA + formate</text>
        <dbReference type="Rhea" id="RHEA:16545"/>
        <dbReference type="ChEBI" id="CHEBI:15740"/>
        <dbReference type="ChEBI" id="CHEBI:30623"/>
        <dbReference type="ChEBI" id="CHEBI:57376"/>
        <dbReference type="ChEBI" id="CHEBI:57388"/>
        <dbReference type="EC" id="2.8.3.16"/>
    </reaction>
</comment>
<comment type="subunit">
    <text evidence="3">Homodimer.</text>
</comment>
<feature type="binding site" evidence="3">
    <location>
        <begin position="567"/>
        <end position="570"/>
    </location>
    <ligand>
        <name>CoA</name>
        <dbReference type="ChEBI" id="CHEBI:57287"/>
    </ligand>
</feature>
<dbReference type="GO" id="GO:0003984">
    <property type="term" value="F:acetolactate synthase activity"/>
    <property type="evidence" value="ECO:0007669"/>
    <property type="project" value="TreeGrafter"/>
</dbReference>
<dbReference type="Pfam" id="PF02776">
    <property type="entry name" value="TPP_enzyme_N"/>
    <property type="match status" value="1"/>
</dbReference>